<dbReference type="Pfam" id="PF01936">
    <property type="entry name" value="NYN"/>
    <property type="match status" value="1"/>
</dbReference>
<organism evidence="3 4">
    <name type="scientific">Chrysochromulina tobinii</name>
    <dbReference type="NCBI Taxonomy" id="1460289"/>
    <lineage>
        <taxon>Eukaryota</taxon>
        <taxon>Haptista</taxon>
        <taxon>Haptophyta</taxon>
        <taxon>Prymnesiophyceae</taxon>
        <taxon>Prymnesiales</taxon>
        <taxon>Chrysochromulinaceae</taxon>
        <taxon>Chrysochromulina</taxon>
    </lineage>
</organism>
<feature type="region of interest" description="Disordered" evidence="1">
    <location>
        <begin position="269"/>
        <end position="293"/>
    </location>
</feature>
<dbReference type="PANTHER" id="PTHR35458:SF8">
    <property type="entry name" value="SLR0650 PROTEIN"/>
    <property type="match status" value="1"/>
</dbReference>
<evidence type="ECO:0000256" key="1">
    <source>
        <dbReference type="SAM" id="MobiDB-lite"/>
    </source>
</evidence>
<dbReference type="AlphaFoldDB" id="A0A0M0J6Q8"/>
<dbReference type="GO" id="GO:0004540">
    <property type="term" value="F:RNA nuclease activity"/>
    <property type="evidence" value="ECO:0007669"/>
    <property type="project" value="InterPro"/>
</dbReference>
<keyword evidence="4" id="KW-1185">Reference proteome</keyword>
<gene>
    <name evidence="3" type="ORF">Ctob_000698</name>
</gene>
<evidence type="ECO:0000313" key="4">
    <source>
        <dbReference type="Proteomes" id="UP000037460"/>
    </source>
</evidence>
<name>A0A0M0J6Q8_9EUKA</name>
<dbReference type="Proteomes" id="UP000037460">
    <property type="component" value="Unassembled WGS sequence"/>
</dbReference>
<evidence type="ECO:0000259" key="2">
    <source>
        <dbReference type="Pfam" id="PF01936"/>
    </source>
</evidence>
<dbReference type="PANTHER" id="PTHR35458">
    <property type="entry name" value="SLR0755 PROTEIN"/>
    <property type="match status" value="1"/>
</dbReference>
<feature type="domain" description="NYN" evidence="2">
    <location>
        <begin position="3"/>
        <end position="160"/>
    </location>
</feature>
<reference evidence="4" key="1">
    <citation type="journal article" date="2015" name="PLoS Genet.">
        <title>Genome Sequence and Transcriptome Analyses of Chrysochromulina tobin: Metabolic Tools for Enhanced Algal Fitness in the Prominent Order Prymnesiales (Haptophyceae).</title>
        <authorList>
            <person name="Hovde B.T."/>
            <person name="Deodato C.R."/>
            <person name="Hunsperger H.M."/>
            <person name="Ryken S.A."/>
            <person name="Yost W."/>
            <person name="Jha R.K."/>
            <person name="Patterson J."/>
            <person name="Monnat R.J. Jr."/>
            <person name="Barlow S.B."/>
            <person name="Starkenburg S.R."/>
            <person name="Cattolico R.A."/>
        </authorList>
    </citation>
    <scope>NUCLEOTIDE SEQUENCE</scope>
    <source>
        <strain evidence="4">CCMP291</strain>
    </source>
</reference>
<evidence type="ECO:0000313" key="3">
    <source>
        <dbReference type="EMBL" id="KOO22140.1"/>
    </source>
</evidence>
<comment type="caution">
    <text evidence="3">The sequence shown here is derived from an EMBL/GenBank/DDBJ whole genome shotgun (WGS) entry which is preliminary data.</text>
</comment>
<accession>A0A0M0J6Q8</accession>
<sequence>MIFIDGSWLYYSLHGRRPNCPVTRKYGEGWEYSHSIDFDRLPQLIAQRLHKEMLERFKTQRFVEVVRSVAFASMRADTDVQSPRKRLFKGMEKANYDVHLSTTVGHQEKCIDIALAVEMMHYASLPGAYDVAVLVSGDKDFMPALSRIRTKGKRVAICSMRNCCSHDLLGPQAHVRDFEPIWLDDHLDYLIRPKADALAPGAPQSTASELLRLVKEFIRERTLAGQSPASRIGNEDTLSQLKQRHFGLRAFFATFPDIFHCEFTEDGDGAISATDGEGGPQPKAAGGGESSLKQADEAETLLQESVRAFLLEQGGVASSRNVGRHLASRGQLAKLKQQFSGLFHFLQRNDQLFRIVLPSDDKGPQMLEYQSTAERSEFA</sequence>
<dbReference type="Gene3D" id="3.40.50.1010">
    <property type="entry name" value="5'-nuclease"/>
    <property type="match status" value="1"/>
</dbReference>
<dbReference type="OrthoDB" id="445357at2759"/>
<dbReference type="EMBL" id="JWZX01003306">
    <property type="protein sequence ID" value="KOO22140.1"/>
    <property type="molecule type" value="Genomic_DNA"/>
</dbReference>
<proteinExistence type="predicted"/>
<dbReference type="InterPro" id="IPR021139">
    <property type="entry name" value="NYN"/>
</dbReference>
<dbReference type="InterPro" id="IPR047140">
    <property type="entry name" value="LabA"/>
</dbReference>
<protein>
    <recommendedName>
        <fullName evidence="2">NYN domain-containing protein</fullName>
    </recommendedName>
</protein>